<dbReference type="Pfam" id="PF00550">
    <property type="entry name" value="PP-binding"/>
    <property type="match status" value="1"/>
</dbReference>
<dbReference type="GO" id="GO:0005737">
    <property type="term" value="C:cytoplasm"/>
    <property type="evidence" value="ECO:0007669"/>
    <property type="project" value="TreeGrafter"/>
</dbReference>
<dbReference type="Gene3D" id="1.10.1200.10">
    <property type="entry name" value="ACP-like"/>
    <property type="match status" value="1"/>
</dbReference>
<dbReference type="InterPro" id="IPR010071">
    <property type="entry name" value="AA_adenyl_dom"/>
</dbReference>
<dbReference type="InterPro" id="IPR020845">
    <property type="entry name" value="AMP-binding_CS"/>
</dbReference>
<dbReference type="GeneID" id="25911801"/>
<dbReference type="Gene3D" id="3.30.300.30">
    <property type="match status" value="1"/>
</dbReference>
<dbReference type="Proteomes" id="UP000054560">
    <property type="component" value="Unassembled WGS sequence"/>
</dbReference>
<evidence type="ECO:0000256" key="1">
    <source>
        <dbReference type="ARBA" id="ARBA00022450"/>
    </source>
</evidence>
<sequence>MTLISSLLHCHHAIRHSGESDGTRKSKTNNDDASITIAHIDHLFDSFDGVVGNHEHVDPSTVKRTPLPVRAEKELSVRISQSFFDFRPSRSVVDLQSVDWTVHWNTKMTGIDTDAIAVNEFPFDFDSSPTRLSAPHAERHSVTLPIPQNLRDSLHALCGQQGLNPSNFIAAAFGLLICKHTNTKDAVIGVLPEAGLIPVPLRLLLDTKMVGTPSVEALSLVQKVEAEMDFINRHTRKYRDTEAVQKVLDAALETSELEADFYRILVSASNRSEAVNSFKDVIDLALSFTDENHTSLSWTYNDELFLPSTINFIHDRMITVLNTICKVEGYQPLDGTVETLFDAIKITSAEEDRILAQFSKGKQRYVPMAEGLHKLFEQQVGRVGHKVAVSDEQRKSLTYADLNSQADILSKMLCALPMMRSEFADERRVAIMIPRSLTLFVALIAVLKAGAAYVPIDPTYSAQRIAYILEDSGADVLITVASTRSLVPVDFCGSECMLPNVAIEPLETKPELARINMPKSTPDKLFCVLYTSGTTGKPKGVGVEHHNALTFMANSLWDPIGENDVWAQMANFCFIGSMNDIWLPLVRGASTTIVPRAAMMDVQEFKREIYERGVTCTFMTPKLLELFADADPAAFEGLNVVQVAGEAVRLDAVSKLAGRAKHLQHLYGCTERTGCISGYEIPTGGLPDALQRGKRMSIGMPIENTSMHILDANMMSVPVGVVGQLYVGGDQITRGYLNRRDLTEAKFFECPRGRGRLYSTGDLARWLPDGSGVDLIGRTDSMVKIQGYRVELGEIEAAIMNTKPKDGPGITTSCVILRGDIILGEQVLVAYVTPASVSVKDVRAHLITTLPAYMVPAHLMPIASIPLNHNGKVDRRALPKPNGNDAIHTPIATRALTESETVVVKSWSELIGIPVTCIASHSVFTEFGGNSMRIAKLLSILRKYCKALELSDLLDNDTPEKIANRVDEIFTNNIDYVQLPETILKFSAGDGSGATPVFLIHGGSGVVDYGAQIGQFVKKHPYYGIQLTQAVAAVCKEAEANGYDVLHAVSSAYVGSVRAVQAHGPYSFAGNSLGALIAFEMTRILEDDGEVVERIVPMDMPVAKFSKAHCYRTATSYAEKAPMLLTAVWGRMLCDDTERVDKLLAEMDATFSQRLENNKDDPASAEEMFTQMESTMKFLLDLGMPREEYDRVVFGLSICGPLFQDLRGRGTVKADVSLIKCEDNRLMNHTLRTSGQQDMLQFYGWDQVTTGTVTTNVVPGDHVDMVSVGMKECAQVFDDC</sequence>
<dbReference type="InterPro" id="IPR006162">
    <property type="entry name" value="Ppantetheine_attach_site"/>
</dbReference>
<dbReference type="Pfam" id="PF00501">
    <property type="entry name" value="AMP-binding"/>
    <property type="match status" value="1"/>
</dbReference>
<dbReference type="GO" id="GO:0044550">
    <property type="term" value="P:secondary metabolite biosynthetic process"/>
    <property type="evidence" value="ECO:0007669"/>
    <property type="project" value="TreeGrafter"/>
</dbReference>
<dbReference type="InterPro" id="IPR001031">
    <property type="entry name" value="Thioesterase"/>
</dbReference>
<dbReference type="STRING" id="667725.A0A0L0FJJ4"/>
<feature type="domain" description="Carrier" evidence="3">
    <location>
        <begin position="894"/>
        <end position="970"/>
    </location>
</feature>
<proteinExistence type="predicted"/>
<dbReference type="Pfam" id="PF00975">
    <property type="entry name" value="Thioesterase"/>
    <property type="match status" value="1"/>
</dbReference>
<dbReference type="GO" id="GO:0043041">
    <property type="term" value="P:amino acid activation for nonribosomal peptide biosynthetic process"/>
    <property type="evidence" value="ECO:0007669"/>
    <property type="project" value="TreeGrafter"/>
</dbReference>
<dbReference type="InterPro" id="IPR045851">
    <property type="entry name" value="AMP-bd_C_sf"/>
</dbReference>
<dbReference type="InterPro" id="IPR029058">
    <property type="entry name" value="AB_hydrolase_fold"/>
</dbReference>
<dbReference type="Gene3D" id="3.40.50.1820">
    <property type="entry name" value="alpha/beta hydrolase"/>
    <property type="match status" value="1"/>
</dbReference>
<dbReference type="NCBIfam" id="TIGR01733">
    <property type="entry name" value="AA-adenyl-dom"/>
    <property type="match status" value="1"/>
</dbReference>
<dbReference type="RefSeq" id="XP_014150095.1">
    <property type="nucleotide sequence ID" value="XM_014294620.1"/>
</dbReference>
<reference evidence="4 5" key="1">
    <citation type="submission" date="2011-02" db="EMBL/GenBank/DDBJ databases">
        <title>The Genome Sequence of Sphaeroforma arctica JP610.</title>
        <authorList>
            <consortium name="The Broad Institute Genome Sequencing Platform"/>
            <person name="Russ C."/>
            <person name="Cuomo C."/>
            <person name="Young S.K."/>
            <person name="Zeng Q."/>
            <person name="Gargeya S."/>
            <person name="Alvarado L."/>
            <person name="Berlin A."/>
            <person name="Chapman S.B."/>
            <person name="Chen Z."/>
            <person name="Freedman E."/>
            <person name="Gellesch M."/>
            <person name="Goldberg J."/>
            <person name="Griggs A."/>
            <person name="Gujja S."/>
            <person name="Heilman E."/>
            <person name="Heiman D."/>
            <person name="Howarth C."/>
            <person name="Mehta T."/>
            <person name="Neiman D."/>
            <person name="Pearson M."/>
            <person name="Roberts A."/>
            <person name="Saif S."/>
            <person name="Shea T."/>
            <person name="Shenoy N."/>
            <person name="Sisk P."/>
            <person name="Stolte C."/>
            <person name="Sykes S."/>
            <person name="White J."/>
            <person name="Yandava C."/>
            <person name="Burger G."/>
            <person name="Gray M.W."/>
            <person name="Holland P.W.H."/>
            <person name="King N."/>
            <person name="Lang F.B.F."/>
            <person name="Roger A.J."/>
            <person name="Ruiz-Trillo I."/>
            <person name="Haas B."/>
            <person name="Nusbaum C."/>
            <person name="Birren B."/>
        </authorList>
    </citation>
    <scope>NUCLEOTIDE SEQUENCE [LARGE SCALE GENOMIC DNA]</scope>
    <source>
        <strain evidence="4 5">JP610</strain>
    </source>
</reference>
<dbReference type="EMBL" id="KQ243210">
    <property type="protein sequence ID" value="KNC76193.1"/>
    <property type="molecule type" value="Genomic_DNA"/>
</dbReference>
<dbReference type="SUPFAM" id="SSF53474">
    <property type="entry name" value="alpha/beta-Hydrolases"/>
    <property type="match status" value="1"/>
</dbReference>
<dbReference type="SUPFAM" id="SSF52777">
    <property type="entry name" value="CoA-dependent acyltransferases"/>
    <property type="match status" value="1"/>
</dbReference>
<dbReference type="SUPFAM" id="SSF47336">
    <property type="entry name" value="ACP-like"/>
    <property type="match status" value="1"/>
</dbReference>
<dbReference type="Gene3D" id="3.40.50.980">
    <property type="match status" value="2"/>
</dbReference>
<dbReference type="PROSITE" id="PS00455">
    <property type="entry name" value="AMP_BINDING"/>
    <property type="match status" value="1"/>
</dbReference>
<evidence type="ECO:0000259" key="3">
    <source>
        <dbReference type="PROSITE" id="PS50075"/>
    </source>
</evidence>
<dbReference type="PANTHER" id="PTHR45527:SF1">
    <property type="entry name" value="FATTY ACID SYNTHASE"/>
    <property type="match status" value="1"/>
</dbReference>
<dbReference type="PANTHER" id="PTHR45527">
    <property type="entry name" value="NONRIBOSOMAL PEPTIDE SYNTHETASE"/>
    <property type="match status" value="1"/>
</dbReference>
<organism evidence="4 5">
    <name type="scientific">Sphaeroforma arctica JP610</name>
    <dbReference type="NCBI Taxonomy" id="667725"/>
    <lineage>
        <taxon>Eukaryota</taxon>
        <taxon>Ichthyosporea</taxon>
        <taxon>Ichthyophonida</taxon>
        <taxon>Sphaeroforma</taxon>
    </lineage>
</organism>
<evidence type="ECO:0000256" key="2">
    <source>
        <dbReference type="ARBA" id="ARBA00022553"/>
    </source>
</evidence>
<accession>A0A0L0FJJ4</accession>
<gene>
    <name evidence="4" type="ORF">SARC_11297</name>
</gene>
<keyword evidence="5" id="KW-1185">Reference proteome</keyword>
<dbReference type="AlphaFoldDB" id="A0A0L0FJJ4"/>
<dbReference type="InterPro" id="IPR000873">
    <property type="entry name" value="AMP-dep_synth/lig_dom"/>
</dbReference>
<dbReference type="InterPro" id="IPR036736">
    <property type="entry name" value="ACP-like_sf"/>
</dbReference>
<keyword evidence="1" id="KW-0596">Phosphopantetheine</keyword>
<dbReference type="PROSITE" id="PS00012">
    <property type="entry name" value="PHOSPHOPANTETHEINE"/>
    <property type="match status" value="1"/>
</dbReference>
<dbReference type="CDD" id="cd05930">
    <property type="entry name" value="A_NRPS"/>
    <property type="match status" value="1"/>
</dbReference>
<keyword evidence="2" id="KW-0597">Phosphoprotein</keyword>
<evidence type="ECO:0000313" key="4">
    <source>
        <dbReference type="EMBL" id="KNC76193.1"/>
    </source>
</evidence>
<dbReference type="PROSITE" id="PS50075">
    <property type="entry name" value="CARRIER"/>
    <property type="match status" value="1"/>
</dbReference>
<evidence type="ECO:0000313" key="5">
    <source>
        <dbReference type="Proteomes" id="UP000054560"/>
    </source>
</evidence>
<protein>
    <recommendedName>
        <fullName evidence="3">Carrier domain-containing protein</fullName>
    </recommendedName>
</protein>
<dbReference type="OrthoDB" id="329835at2759"/>
<dbReference type="SUPFAM" id="SSF56801">
    <property type="entry name" value="Acetyl-CoA synthetase-like"/>
    <property type="match status" value="1"/>
</dbReference>
<dbReference type="InterPro" id="IPR009081">
    <property type="entry name" value="PP-bd_ACP"/>
</dbReference>
<dbReference type="eggNOG" id="KOG1178">
    <property type="taxonomic scope" value="Eukaryota"/>
</dbReference>
<dbReference type="Gene3D" id="3.30.559.30">
    <property type="entry name" value="Nonribosomal peptide synthetase, condensation domain"/>
    <property type="match status" value="1"/>
</dbReference>
<dbReference type="Gene3D" id="2.30.38.10">
    <property type="entry name" value="Luciferase, Domain 3"/>
    <property type="match status" value="1"/>
</dbReference>
<name>A0A0L0FJJ4_9EUKA</name>
<dbReference type="GO" id="GO:0031177">
    <property type="term" value="F:phosphopantetheine binding"/>
    <property type="evidence" value="ECO:0007669"/>
    <property type="project" value="TreeGrafter"/>
</dbReference>